<reference evidence="1" key="1">
    <citation type="submission" date="2022-06" db="EMBL/GenBank/DDBJ databases">
        <title>A novel DMS-producing enzyme.</title>
        <authorList>
            <person name="Zhang Y."/>
        </authorList>
    </citation>
    <scope>NUCLEOTIDE SEQUENCE</scope>
    <source>
        <strain evidence="1">RT37</strain>
    </source>
</reference>
<keyword evidence="1" id="KW-0645">Protease</keyword>
<dbReference type="SUPFAM" id="SSF49464">
    <property type="entry name" value="Carboxypeptidase regulatory domain-like"/>
    <property type="match status" value="1"/>
</dbReference>
<dbReference type="PROSITE" id="PS51257">
    <property type="entry name" value="PROKAR_LIPOPROTEIN"/>
    <property type="match status" value="1"/>
</dbReference>
<proteinExistence type="predicted"/>
<keyword evidence="1" id="KW-0121">Carboxypeptidase</keyword>
<keyword evidence="1" id="KW-0378">Hydrolase</keyword>
<organism evidence="1">
    <name type="scientific">Halomonas sp. RT37</name>
    <dbReference type="NCBI Taxonomy" id="2950872"/>
    <lineage>
        <taxon>Bacteria</taxon>
        <taxon>Pseudomonadati</taxon>
        <taxon>Pseudomonadota</taxon>
        <taxon>Gammaproteobacteria</taxon>
        <taxon>Oceanospirillales</taxon>
        <taxon>Halomonadaceae</taxon>
        <taxon>Halomonas</taxon>
    </lineage>
</organism>
<evidence type="ECO:0000313" key="1">
    <source>
        <dbReference type="EMBL" id="XBO71675.1"/>
    </source>
</evidence>
<dbReference type="AlphaFoldDB" id="A0AAU7KJ09"/>
<gene>
    <name evidence="1" type="ORF">NFG58_02865</name>
</gene>
<dbReference type="Gene3D" id="2.60.40.1120">
    <property type="entry name" value="Carboxypeptidase-like, regulatory domain"/>
    <property type="match status" value="1"/>
</dbReference>
<sequence length="200" mass="21381">MRLATGGRRSISLMAVLALLLVLMSLVSGCVPVISERWARQPLQGQVIDARTGAPLAGARVSAEAFAEAADVTDSNGRFAIPGNSYIGGQLLMAASGLRPQCWKIERDGYRTLWIEVMEMVPDTLRQPITVNLPMLAFDAEAPAGRSAETMVKDKSPGDHAGDQVGNHVAKEAISRAIQRDNYRWRLAEGSDCGAAPPPG</sequence>
<dbReference type="EMBL" id="CP098827">
    <property type="protein sequence ID" value="XBO71675.1"/>
    <property type="molecule type" value="Genomic_DNA"/>
</dbReference>
<dbReference type="InterPro" id="IPR008969">
    <property type="entry name" value="CarboxyPept-like_regulatory"/>
</dbReference>
<protein>
    <submittedName>
        <fullName evidence="1">Carboxypeptidase-like regulatory domain-containing protein</fullName>
    </submittedName>
</protein>
<accession>A0AAU7KJ09</accession>
<dbReference type="GO" id="GO:0004180">
    <property type="term" value="F:carboxypeptidase activity"/>
    <property type="evidence" value="ECO:0007669"/>
    <property type="project" value="UniProtKB-KW"/>
</dbReference>
<dbReference type="RefSeq" id="WP_348827566.1">
    <property type="nucleotide sequence ID" value="NZ_CP098827.1"/>
</dbReference>
<name>A0AAU7KJ09_9GAMM</name>